<dbReference type="OrthoDB" id="5984008at2759"/>
<evidence type="ECO:0000256" key="1">
    <source>
        <dbReference type="ARBA" id="ARBA00004651"/>
    </source>
</evidence>
<evidence type="ECO:0000256" key="9">
    <source>
        <dbReference type="ARBA" id="ARBA00023180"/>
    </source>
</evidence>
<dbReference type="Pfam" id="PF01094">
    <property type="entry name" value="ANF_receptor"/>
    <property type="match status" value="1"/>
</dbReference>
<keyword evidence="6" id="KW-0297">G-protein coupled receptor</keyword>
<evidence type="ECO:0000256" key="4">
    <source>
        <dbReference type="ARBA" id="ARBA00022729"/>
    </source>
</evidence>
<evidence type="ECO:0000256" key="8">
    <source>
        <dbReference type="ARBA" id="ARBA00023170"/>
    </source>
</evidence>
<feature type="non-terminal residue" evidence="14">
    <location>
        <position position="1"/>
    </location>
</feature>
<feature type="non-terminal residue" evidence="14">
    <location>
        <position position="595"/>
    </location>
</feature>
<evidence type="ECO:0000256" key="11">
    <source>
        <dbReference type="ARBA" id="ARBA00038492"/>
    </source>
</evidence>
<evidence type="ECO:0000256" key="2">
    <source>
        <dbReference type="ARBA" id="ARBA00022475"/>
    </source>
</evidence>
<dbReference type="InterPro" id="IPR011500">
    <property type="entry name" value="GPCR_3_9-Cys_dom"/>
</dbReference>
<keyword evidence="8" id="KW-0675">Receptor</keyword>
<dbReference type="PRINTS" id="PR00248">
    <property type="entry name" value="GPCRMGR"/>
</dbReference>
<evidence type="ECO:0000256" key="6">
    <source>
        <dbReference type="ARBA" id="ARBA00023040"/>
    </source>
</evidence>
<sequence>IELPRDPQHYEPQALAVIGPDSTQLALTAAAVLGVFLVPEISYEASLETLSLKRFYPSFLRTIPSDGQQVKAIALLLQRFKWTWVALVGSDNTYGRDGLNALYQLLVASNLCVAYRGIIPVTTDASSPELHRLVKILVDVKVNVTVVFSNRKSVQPFFEAVVQKNITGMVWVGSEDWSLAQTIWQVPGIQNIGPVIGMSVEQAEPTVLERLASWKSTRECAASGSAGSTGVGGGNGRSSSEGVQLTCTQHCPGCHLLAATPDMYDIQASYNVYSAVYAVAHGLHELLGCASGVCSKSRVYPWQLLQKIKQVNFSLYKSQISFDANGNIRKGYDIIMWNWRGQSWAFDVVGAFTVNPDRLHIDQSKILWHTKDHQAPISVCSRPCAAGEMRLQQNRHRCCFSCVACPAGTFLNRTDLYGCQACRADEWAPEGSEACFNRTEEFLSWAEPLSWVLLAPTALLLLLMAALAVLFARNATTPVVRSAGGRMCFLMLGSLACSCSSIFCNFGRPTHLSCTLRFPLFAVSFTVFLSCVATRCFQIVCIFKLGGRCSALHEAWRRRGGPALFIAGSAAVQAGLCAAAAALGPSGPRRHYGAA</sequence>
<evidence type="ECO:0000256" key="7">
    <source>
        <dbReference type="ARBA" id="ARBA00023136"/>
    </source>
</evidence>
<name>A0A851NWM7_9GALL</name>
<dbReference type="PROSITE" id="PS50259">
    <property type="entry name" value="G_PROTEIN_RECEP_F3_4"/>
    <property type="match status" value="1"/>
</dbReference>
<organism evidence="14 15">
    <name type="scientific">Penelope pileata</name>
    <dbReference type="NCBI Taxonomy" id="1118817"/>
    <lineage>
        <taxon>Eukaryota</taxon>
        <taxon>Metazoa</taxon>
        <taxon>Chordata</taxon>
        <taxon>Craniata</taxon>
        <taxon>Vertebrata</taxon>
        <taxon>Euteleostomi</taxon>
        <taxon>Archelosauria</taxon>
        <taxon>Archosauria</taxon>
        <taxon>Dinosauria</taxon>
        <taxon>Saurischia</taxon>
        <taxon>Theropoda</taxon>
        <taxon>Coelurosauria</taxon>
        <taxon>Aves</taxon>
        <taxon>Neognathae</taxon>
        <taxon>Galloanserae</taxon>
        <taxon>Galliformes</taxon>
        <taxon>Cracidae</taxon>
        <taxon>Penelope</taxon>
    </lineage>
</organism>
<accession>A0A851NWM7</accession>
<protein>
    <submittedName>
        <fullName evidence="14">TS1R1 protein</fullName>
    </submittedName>
</protein>
<keyword evidence="5 12" id="KW-1133">Transmembrane helix</keyword>
<dbReference type="SUPFAM" id="SSF53822">
    <property type="entry name" value="Periplasmic binding protein-like I"/>
    <property type="match status" value="1"/>
</dbReference>
<keyword evidence="10" id="KW-0807">Transducer</keyword>
<keyword evidence="4" id="KW-0732">Signal</keyword>
<dbReference type="InterPro" id="IPR000068">
    <property type="entry name" value="GPCR_3_Ca_sens_rcpt-rel"/>
</dbReference>
<dbReference type="EMBL" id="WBMW01003182">
    <property type="protein sequence ID" value="NXC44430.1"/>
    <property type="molecule type" value="Genomic_DNA"/>
</dbReference>
<feature type="domain" description="G-protein coupled receptors family 3 profile" evidence="13">
    <location>
        <begin position="449"/>
        <end position="544"/>
    </location>
</feature>
<dbReference type="InterPro" id="IPR000337">
    <property type="entry name" value="GPCR_3"/>
</dbReference>
<keyword evidence="9" id="KW-0325">Glycoprotein</keyword>
<dbReference type="PANTHER" id="PTHR24061:SF3">
    <property type="entry name" value="TASTE RECEPTOR TYPE 1 MEMBER 1"/>
    <property type="match status" value="1"/>
</dbReference>
<feature type="transmembrane region" description="Helical" evidence="12">
    <location>
        <begin position="520"/>
        <end position="543"/>
    </location>
</feature>
<keyword evidence="15" id="KW-1185">Reference proteome</keyword>
<dbReference type="GO" id="GO:0004930">
    <property type="term" value="F:G protein-coupled receptor activity"/>
    <property type="evidence" value="ECO:0007669"/>
    <property type="project" value="UniProtKB-KW"/>
</dbReference>
<dbReference type="Proteomes" id="UP000613066">
    <property type="component" value="Unassembled WGS sequence"/>
</dbReference>
<dbReference type="Gene3D" id="2.10.50.30">
    <property type="entry name" value="GPCR, family 3, nine cysteines domain"/>
    <property type="match status" value="1"/>
</dbReference>
<evidence type="ECO:0000256" key="3">
    <source>
        <dbReference type="ARBA" id="ARBA00022692"/>
    </source>
</evidence>
<comment type="subcellular location">
    <subcellularLocation>
        <location evidence="1">Cell membrane</location>
        <topology evidence="1">Multi-pass membrane protein</topology>
    </subcellularLocation>
</comment>
<dbReference type="FunFam" id="2.10.50.30:FF:000004">
    <property type="entry name" value="Taste receptor type 1 member 3-like protein"/>
    <property type="match status" value="1"/>
</dbReference>
<feature type="transmembrane region" description="Helical" evidence="12">
    <location>
        <begin position="563"/>
        <end position="583"/>
    </location>
</feature>
<dbReference type="Pfam" id="PF07562">
    <property type="entry name" value="NCD3G"/>
    <property type="match status" value="1"/>
</dbReference>
<feature type="transmembrane region" description="Helical" evidence="12">
    <location>
        <begin position="449"/>
        <end position="472"/>
    </location>
</feature>
<evidence type="ECO:0000313" key="14">
    <source>
        <dbReference type="EMBL" id="NXC44430.1"/>
    </source>
</evidence>
<comment type="caution">
    <text evidence="14">The sequence shown here is derived from an EMBL/GenBank/DDBJ whole genome shotgun (WGS) entry which is preliminary data.</text>
</comment>
<feature type="transmembrane region" description="Helical" evidence="12">
    <location>
        <begin position="484"/>
        <end position="508"/>
    </location>
</feature>
<dbReference type="GO" id="GO:0005886">
    <property type="term" value="C:plasma membrane"/>
    <property type="evidence" value="ECO:0007669"/>
    <property type="project" value="UniProtKB-SubCell"/>
</dbReference>
<dbReference type="InterPro" id="IPR001828">
    <property type="entry name" value="ANF_lig-bd_rcpt"/>
</dbReference>
<dbReference type="FunFam" id="3.40.50.2300:FF:000016">
    <property type="entry name" value="Taste 1 receptor member 2"/>
    <property type="match status" value="1"/>
</dbReference>
<proteinExistence type="inferred from homology"/>
<keyword evidence="3 12" id="KW-0812">Transmembrane</keyword>
<comment type="similarity">
    <text evidence="11">Belongs to the G-protein coupled receptor 3 family. TAS1R subfamily.</text>
</comment>
<reference evidence="14" key="1">
    <citation type="submission" date="2019-09" db="EMBL/GenBank/DDBJ databases">
        <title>Bird 10,000 Genomes (B10K) Project - Family phase.</title>
        <authorList>
            <person name="Zhang G."/>
        </authorList>
    </citation>
    <scope>NUCLEOTIDE SEQUENCE</scope>
    <source>
        <strain evidence="14">B10K-DU-001-08</strain>
        <tissue evidence="14">Muscle</tissue>
    </source>
</reference>
<dbReference type="Pfam" id="PF00003">
    <property type="entry name" value="7tm_3"/>
    <property type="match status" value="1"/>
</dbReference>
<keyword evidence="7 12" id="KW-0472">Membrane</keyword>
<evidence type="ECO:0000256" key="10">
    <source>
        <dbReference type="ARBA" id="ARBA00023224"/>
    </source>
</evidence>
<keyword evidence="2" id="KW-1003">Cell membrane</keyword>
<evidence type="ECO:0000259" key="13">
    <source>
        <dbReference type="PROSITE" id="PS50259"/>
    </source>
</evidence>
<evidence type="ECO:0000256" key="5">
    <source>
        <dbReference type="ARBA" id="ARBA00022989"/>
    </source>
</evidence>
<dbReference type="Gene3D" id="3.40.50.2300">
    <property type="match status" value="2"/>
</dbReference>
<dbReference type="PANTHER" id="PTHR24061">
    <property type="entry name" value="CALCIUM-SENSING RECEPTOR-RELATED"/>
    <property type="match status" value="1"/>
</dbReference>
<dbReference type="InterPro" id="IPR017978">
    <property type="entry name" value="GPCR_3_C"/>
</dbReference>
<dbReference type="InterPro" id="IPR028082">
    <property type="entry name" value="Peripla_BP_I"/>
</dbReference>
<dbReference type="InterPro" id="IPR038550">
    <property type="entry name" value="GPCR_3_9-Cys_sf"/>
</dbReference>
<dbReference type="AlphaFoldDB" id="A0A851NWM7"/>
<evidence type="ECO:0000256" key="12">
    <source>
        <dbReference type="SAM" id="Phobius"/>
    </source>
</evidence>
<evidence type="ECO:0000313" key="15">
    <source>
        <dbReference type="Proteomes" id="UP000613066"/>
    </source>
</evidence>
<dbReference type="GO" id="GO:0050917">
    <property type="term" value="P:sensory perception of umami taste"/>
    <property type="evidence" value="ECO:0007669"/>
    <property type="project" value="TreeGrafter"/>
</dbReference>
<gene>
    <name evidence="14" type="primary">Tas1r1</name>
    <name evidence="14" type="ORF">PENPIL_R13938</name>
</gene>